<organism evidence="21 22">
    <name type="scientific">Candida orthopsilosis (strain 90-125)</name>
    <name type="common">Yeast</name>
    <dbReference type="NCBI Taxonomy" id="1136231"/>
    <lineage>
        <taxon>Eukaryota</taxon>
        <taxon>Fungi</taxon>
        <taxon>Dikarya</taxon>
        <taxon>Ascomycota</taxon>
        <taxon>Saccharomycotina</taxon>
        <taxon>Pichiomycetes</taxon>
        <taxon>Debaryomycetaceae</taxon>
        <taxon>Candida/Lodderomyces clade</taxon>
        <taxon>Candida</taxon>
    </lineage>
</organism>
<dbReference type="GO" id="GO:0005789">
    <property type="term" value="C:endoplasmic reticulum membrane"/>
    <property type="evidence" value="ECO:0007669"/>
    <property type="project" value="UniProtKB-SubCell"/>
</dbReference>
<keyword evidence="8 18" id="KW-0812">Transmembrane</keyword>
<evidence type="ECO:0000256" key="3">
    <source>
        <dbReference type="ARBA" id="ARBA00006122"/>
    </source>
</evidence>
<comment type="pathway">
    <text evidence="2">Protein modification; protein glycosylation.</text>
</comment>
<feature type="domain" description="Glycosyl transferase family 1" evidence="19">
    <location>
        <begin position="264"/>
        <end position="433"/>
    </location>
</feature>
<evidence type="ECO:0000256" key="9">
    <source>
        <dbReference type="ARBA" id="ARBA00022824"/>
    </source>
</evidence>
<accession>H8X0J4</accession>
<dbReference type="Pfam" id="PF13439">
    <property type="entry name" value="Glyco_transf_4"/>
    <property type="match status" value="1"/>
</dbReference>
<evidence type="ECO:0000256" key="6">
    <source>
        <dbReference type="ARBA" id="ARBA00022676"/>
    </source>
</evidence>
<dbReference type="InterPro" id="IPR028098">
    <property type="entry name" value="Glyco_trans_4-like_N"/>
</dbReference>
<name>H8X0J4_CANO9</name>
<comment type="catalytic activity">
    <reaction evidence="17">
        <text>an N,N'-diacetylchitobiosyl-diphospho-di-trans,poly-cis-dolichol + GDP-alpha-D-mannose = a beta-D-Man-(1-&gt;4)-beta-D-GlcNAc-(1-&gt;4)-alpha-D-GlcNAc-diphospho-di-trans,poly-cis-dolichol + GDP + H(+)</text>
        <dbReference type="Rhea" id="RHEA:13865"/>
        <dbReference type="Rhea" id="RHEA-COMP:19510"/>
        <dbReference type="Rhea" id="RHEA-COMP:19511"/>
        <dbReference type="ChEBI" id="CHEBI:15378"/>
        <dbReference type="ChEBI" id="CHEBI:57269"/>
        <dbReference type="ChEBI" id="CHEBI:57527"/>
        <dbReference type="ChEBI" id="CHEBI:58189"/>
        <dbReference type="ChEBI" id="CHEBI:58472"/>
        <dbReference type="EC" id="2.4.1.142"/>
    </reaction>
    <physiologicalReaction direction="left-to-right" evidence="17">
        <dbReference type="Rhea" id="RHEA:13866"/>
    </physiologicalReaction>
</comment>
<dbReference type="Proteomes" id="UP000005018">
    <property type="component" value="Chromosome 2"/>
</dbReference>
<evidence type="ECO:0000256" key="13">
    <source>
        <dbReference type="ARBA" id="ARBA00030745"/>
    </source>
</evidence>
<proteinExistence type="inferred from homology"/>
<evidence type="ECO:0000256" key="4">
    <source>
        <dbReference type="ARBA" id="ARBA00012611"/>
    </source>
</evidence>
<dbReference type="RefSeq" id="XP_003867321.1">
    <property type="nucleotide sequence ID" value="XM_003867273.1"/>
</dbReference>
<evidence type="ECO:0000256" key="11">
    <source>
        <dbReference type="ARBA" id="ARBA00023136"/>
    </source>
</evidence>
<dbReference type="GO" id="GO:0004578">
    <property type="term" value="F:chitobiosyldiphosphodolichol beta-mannosyltransferase activity"/>
    <property type="evidence" value="ECO:0007669"/>
    <property type="project" value="UniProtKB-EC"/>
</dbReference>
<evidence type="ECO:0000256" key="2">
    <source>
        <dbReference type="ARBA" id="ARBA00004922"/>
    </source>
</evidence>
<evidence type="ECO:0000256" key="17">
    <source>
        <dbReference type="ARBA" id="ARBA00045071"/>
    </source>
</evidence>
<comment type="similarity">
    <text evidence="3">Belongs to the glycosyltransferase group 1 family.</text>
</comment>
<dbReference type="eggNOG" id="KOG2941">
    <property type="taxonomic scope" value="Eukaryota"/>
</dbReference>
<dbReference type="PANTHER" id="PTHR13036:SF0">
    <property type="entry name" value="CHITOBIOSYLDIPHOSPHODOLICHOL BETA-MANNOSYLTRANSFERASE"/>
    <property type="match status" value="1"/>
</dbReference>
<evidence type="ECO:0000256" key="1">
    <source>
        <dbReference type="ARBA" id="ARBA00004389"/>
    </source>
</evidence>
<evidence type="ECO:0000259" key="20">
    <source>
        <dbReference type="Pfam" id="PF13439"/>
    </source>
</evidence>
<evidence type="ECO:0000256" key="7">
    <source>
        <dbReference type="ARBA" id="ARBA00022679"/>
    </source>
</evidence>
<dbReference type="UniPathway" id="UPA00378"/>
<evidence type="ECO:0000256" key="15">
    <source>
        <dbReference type="ARBA" id="ARBA00031566"/>
    </source>
</evidence>
<evidence type="ECO:0000256" key="5">
    <source>
        <dbReference type="ARBA" id="ARBA00015841"/>
    </source>
</evidence>
<dbReference type="OrthoDB" id="614844at2759"/>
<keyword evidence="10 18" id="KW-1133">Transmembrane helix</keyword>
<dbReference type="GeneID" id="14538928"/>
<evidence type="ECO:0000259" key="19">
    <source>
        <dbReference type="Pfam" id="PF00534"/>
    </source>
</evidence>
<keyword evidence="9" id="KW-0256">Endoplasmic reticulum</keyword>
<comment type="subcellular location">
    <subcellularLocation>
        <location evidence="1">Endoplasmic reticulum membrane</location>
        <topology evidence="1">Single-pass membrane protein</topology>
    </subcellularLocation>
</comment>
<dbReference type="InterPro" id="IPR001296">
    <property type="entry name" value="Glyco_trans_1"/>
</dbReference>
<dbReference type="EMBL" id="HE681720">
    <property type="protein sequence ID" value="CCG21883.1"/>
    <property type="molecule type" value="Genomic_DNA"/>
</dbReference>
<evidence type="ECO:0000256" key="14">
    <source>
        <dbReference type="ARBA" id="ARBA00031434"/>
    </source>
</evidence>
<evidence type="ECO:0000256" key="12">
    <source>
        <dbReference type="ARBA" id="ARBA00024899"/>
    </source>
</evidence>
<evidence type="ECO:0000256" key="10">
    <source>
        <dbReference type="ARBA" id="ARBA00022989"/>
    </source>
</evidence>
<feature type="domain" description="Glycosyltransferase subfamily 4-like N-terminal" evidence="20">
    <location>
        <begin position="75"/>
        <end position="241"/>
    </location>
</feature>
<keyword evidence="6" id="KW-0328">Glycosyltransferase</keyword>
<feature type="transmembrane region" description="Helical" evidence="18">
    <location>
        <begin position="20"/>
        <end position="42"/>
    </location>
</feature>
<dbReference type="Pfam" id="PF00534">
    <property type="entry name" value="Glycos_transf_1"/>
    <property type="match status" value="1"/>
</dbReference>
<dbReference type="InterPro" id="IPR026051">
    <property type="entry name" value="ALG1-like"/>
</dbReference>
<evidence type="ECO:0000256" key="18">
    <source>
        <dbReference type="SAM" id="Phobius"/>
    </source>
</evidence>
<dbReference type="EC" id="2.4.1.142" evidence="4"/>
<keyword evidence="7" id="KW-0808">Transferase</keyword>
<gene>
    <name evidence="21" type="ORF">CORT_0B01640</name>
</gene>
<dbReference type="KEGG" id="cot:CORT_0B01640"/>
<reference evidence="21 22" key="1">
    <citation type="journal article" date="2012" name="PLoS ONE">
        <title>Sequence and analysis of the genome of the pathogenic yeast Candida orthopsilosis.</title>
        <authorList>
            <person name="Riccombeni A."/>
            <person name="Vidanes G."/>
            <person name="Proux-Wera E."/>
            <person name="Wolfe K.H."/>
            <person name="Butler G."/>
        </authorList>
    </citation>
    <scope>NUCLEOTIDE SEQUENCE [LARGE SCALE GENOMIC DNA]</scope>
    <source>
        <strain evidence="21 22">Co 90-125</strain>
    </source>
</reference>
<dbReference type="HOGENOM" id="CLU_012079_0_0_1"/>
<keyword evidence="22" id="KW-1185">Reference proteome</keyword>
<evidence type="ECO:0000313" key="21">
    <source>
        <dbReference type="EMBL" id="CCG21883.1"/>
    </source>
</evidence>
<dbReference type="Gene3D" id="3.40.50.2000">
    <property type="entry name" value="Glycogen Phosphorylase B"/>
    <property type="match status" value="2"/>
</dbReference>
<evidence type="ECO:0000256" key="8">
    <source>
        <dbReference type="ARBA" id="ARBA00022692"/>
    </source>
</evidence>
<dbReference type="AlphaFoldDB" id="H8X0J4"/>
<protein>
    <recommendedName>
        <fullName evidence="5">Chitobiosyldiphosphodolichol beta-mannosyltransferase</fullName>
        <ecNumber evidence="4">2.4.1.142</ecNumber>
    </recommendedName>
    <alternativeName>
        <fullName evidence="13">Asparagine-linked glycosylation protein 1</fullName>
    </alternativeName>
    <alternativeName>
        <fullName evidence="15">Beta-1,4-mannosyltransferase</fullName>
    </alternativeName>
    <alternativeName>
        <fullName evidence="16">GDP-Man:GlcNAc2-PP-dolichol mannosyltransferase</fullName>
    </alternativeName>
    <alternativeName>
        <fullName evidence="14">GDP-mannose-dolichol diphosphochitobiose mannosyltransferase</fullName>
    </alternativeName>
</protein>
<evidence type="ECO:0000256" key="16">
    <source>
        <dbReference type="ARBA" id="ARBA00033088"/>
    </source>
</evidence>
<dbReference type="SUPFAM" id="SSF53756">
    <property type="entry name" value="UDP-Glycosyltransferase/glycogen phosphorylase"/>
    <property type="match status" value="1"/>
</dbReference>
<evidence type="ECO:0000313" key="22">
    <source>
        <dbReference type="Proteomes" id="UP000005018"/>
    </source>
</evidence>
<comment type="function">
    <text evidence="12">Participates in the formation of the lipid-linked precursor oligosaccharide for N-glycosylation. Involved in assembling the dolichol-pyrophosphate-GlcNAc(2)-Man(5) intermediate on the cytoplasmic surface of the ER.</text>
</comment>
<dbReference type="PANTHER" id="PTHR13036">
    <property type="entry name" value="BETA1,4 MANNOSYLTRANSFERASE"/>
    <property type="match status" value="1"/>
</dbReference>
<keyword evidence="11 18" id="KW-0472">Membrane</keyword>
<sequence>MSEIIKYQGFDHVWKYTGPWFYYMLAAYICLPIIAYKLLPYFSQSRRSPSRKSVLIFVLGDLGHSPRMSYHALSFSKAGFDVSLCGYIETRPLDEIVDDLNIDIVPIGVVHNVYNFPFAIFAAQKILTQVKQLVKLLWNRGGEMDVVMIQNPPSIPILLIVLLFKFFIHRHWKVVIDWHNLNYTILNLRFQNVNHPFVKLMKLYESFLGKFADLNITVTKKMKKFLINDFGVAKSKVTTFYDRPGTQFMPAESTDIRKSHEIFQDIKDIELYKILISSTSFTPDEDFDLLLDALKIYDNLEKSNAPPILLIVTGKGPLKEKFVQRVIELDYSPKIIVKTAWLTSEDYPKILAQADLGISLHTSSSGIDLPMKIVDFFGCGVPVISLSFPAIDELVKDGDNGLIARKSTAENLVELLEKVFVDDDLLSNLKEGALRESKSRWEENWTTVLRSKFVNKQSK</sequence>